<dbReference type="PANTHER" id="PTHR48046">
    <property type="entry name" value="UDP-GLYCOSYLTRANSFERASE 72E1"/>
    <property type="match status" value="1"/>
</dbReference>
<dbReference type="PANTHER" id="PTHR48046:SF7">
    <property type="entry name" value="UDP-GLYCOSYLTRANSFERASE 72E1"/>
    <property type="match status" value="1"/>
</dbReference>
<dbReference type="GO" id="GO:0047209">
    <property type="term" value="F:coniferyl-alcohol glucosyltransferase activity"/>
    <property type="evidence" value="ECO:0007669"/>
    <property type="project" value="TreeGrafter"/>
</dbReference>
<dbReference type="Proteomes" id="UP000501690">
    <property type="component" value="Linkage Group LG4"/>
</dbReference>
<comment type="similarity">
    <text evidence="1 4">Belongs to the UDP-glycosyltransferase family.</text>
</comment>
<evidence type="ECO:0000256" key="5">
    <source>
        <dbReference type="RuleBase" id="RU362057"/>
    </source>
</evidence>
<evidence type="ECO:0000256" key="3">
    <source>
        <dbReference type="ARBA" id="ARBA00022679"/>
    </source>
</evidence>
<organism evidence="6 7">
    <name type="scientific">Vigna unguiculata</name>
    <name type="common">Cowpea</name>
    <dbReference type="NCBI Taxonomy" id="3917"/>
    <lineage>
        <taxon>Eukaryota</taxon>
        <taxon>Viridiplantae</taxon>
        <taxon>Streptophyta</taxon>
        <taxon>Embryophyta</taxon>
        <taxon>Tracheophyta</taxon>
        <taxon>Spermatophyta</taxon>
        <taxon>Magnoliopsida</taxon>
        <taxon>eudicotyledons</taxon>
        <taxon>Gunneridae</taxon>
        <taxon>Pentapetalae</taxon>
        <taxon>rosids</taxon>
        <taxon>fabids</taxon>
        <taxon>Fabales</taxon>
        <taxon>Fabaceae</taxon>
        <taxon>Papilionoideae</taxon>
        <taxon>50 kb inversion clade</taxon>
        <taxon>NPAAA clade</taxon>
        <taxon>indigoferoid/millettioid clade</taxon>
        <taxon>Phaseoleae</taxon>
        <taxon>Vigna</taxon>
    </lineage>
</organism>
<evidence type="ECO:0000256" key="1">
    <source>
        <dbReference type="ARBA" id="ARBA00009995"/>
    </source>
</evidence>
<dbReference type="PROSITE" id="PS00375">
    <property type="entry name" value="UDPGT"/>
    <property type="match status" value="1"/>
</dbReference>
<dbReference type="InterPro" id="IPR035595">
    <property type="entry name" value="UDP_glycos_trans_CS"/>
</dbReference>
<evidence type="ECO:0000256" key="4">
    <source>
        <dbReference type="RuleBase" id="RU003718"/>
    </source>
</evidence>
<keyword evidence="2 4" id="KW-0328">Glycosyltransferase</keyword>
<dbReference type="AlphaFoldDB" id="A0A4D6LSG2"/>
<keyword evidence="7" id="KW-1185">Reference proteome</keyword>
<dbReference type="CDD" id="cd03784">
    <property type="entry name" value="GT1_Gtf-like"/>
    <property type="match status" value="1"/>
</dbReference>
<dbReference type="EMBL" id="CP039348">
    <property type="protein sequence ID" value="QCD90996.1"/>
    <property type="molecule type" value="Genomic_DNA"/>
</dbReference>
<proteinExistence type="inferred from homology"/>
<dbReference type="SUPFAM" id="SSF53756">
    <property type="entry name" value="UDP-Glycosyltransferase/glycogen phosphorylase"/>
    <property type="match status" value="1"/>
</dbReference>
<evidence type="ECO:0000313" key="6">
    <source>
        <dbReference type="EMBL" id="QCD90996.1"/>
    </source>
</evidence>
<accession>A0A4D6LSG2</accession>
<dbReference type="Pfam" id="PF00201">
    <property type="entry name" value="UDPGT"/>
    <property type="match status" value="1"/>
</dbReference>
<dbReference type="Gene3D" id="3.40.50.2000">
    <property type="entry name" value="Glycogen Phosphorylase B"/>
    <property type="match status" value="2"/>
</dbReference>
<dbReference type="InterPro" id="IPR002213">
    <property type="entry name" value="UDP_glucos_trans"/>
</dbReference>
<name>A0A4D6LSG2_VIGUN</name>
<protein>
    <recommendedName>
        <fullName evidence="5">Glycosyltransferase</fullName>
        <ecNumber evidence="5">2.4.1.-</ecNumber>
    </recommendedName>
</protein>
<dbReference type="FunFam" id="3.40.50.2000:FF:000051">
    <property type="entry name" value="Glycosyltransferase"/>
    <property type="match status" value="1"/>
</dbReference>
<reference evidence="6 7" key="1">
    <citation type="submission" date="2019-04" db="EMBL/GenBank/DDBJ databases">
        <title>An improved genome assembly and genetic linkage map for asparagus bean, Vigna unguiculata ssp. sesquipedialis.</title>
        <authorList>
            <person name="Xia Q."/>
            <person name="Zhang R."/>
            <person name="Dong Y."/>
        </authorList>
    </citation>
    <scope>NUCLEOTIDE SEQUENCE [LARGE SCALE GENOMIC DNA]</scope>
    <source>
        <tissue evidence="6">Leaf</tissue>
    </source>
</reference>
<gene>
    <name evidence="6" type="ORF">DEO72_LG4g1958</name>
</gene>
<keyword evidence="3 4" id="KW-0808">Transferase</keyword>
<evidence type="ECO:0000256" key="2">
    <source>
        <dbReference type="ARBA" id="ARBA00022676"/>
    </source>
</evidence>
<sequence length="505" mass="54958">MERDMVASKPHAVLVASPGMGHIIPMVELGKRLLTHHSFHVTIFVVTTDSATTTSQILRQTSNLSSLNIVHVPPIDVSNKLPSNPPLAVRIKLTMLESLPFLRSSVTSNNKFPPPSALIVDIFGLQALPMARDLGMLTYVYFATSAWFSAVTVYFSDTDKKIMETHAESREPLSIPGCTPVRFGDTLEPFLSPGEAMYESYLGSAKQIVAADGILMNTWQDLEPAATKALRENGVLGRFTKGEVYAVGPLVRSAEKKPDGGKKVGVLQWLDEQPAESVIYVSFGSGGTMSANQMMEVALGLELSQQRFVWVVRPPCEDDSSGAFFDVASGVDAAMSYLPEGFVKRTEEMGVVVPMWAPQAEILQHPATGGFVTHCGWNSVLESVRNGVPMVAWPLYAEQKMNAFMVSEELGVAVRVAEEGGGVVGRKQVAEVVRRVMVDEEGVGMRKKVKELKLSGEKALCMFGSSHHSLCEMRKECEVHVQASDAKLPSACHFTSTSFQSSISM</sequence>
<evidence type="ECO:0000313" key="7">
    <source>
        <dbReference type="Proteomes" id="UP000501690"/>
    </source>
</evidence>
<dbReference type="EC" id="2.4.1.-" evidence="5"/>